<dbReference type="EMBL" id="JAINZZ010000048">
    <property type="protein sequence ID" value="MBY8881446.1"/>
    <property type="molecule type" value="Genomic_DNA"/>
</dbReference>
<organism evidence="11 12">
    <name type="scientific">Actinacidiphila acidipaludis</name>
    <dbReference type="NCBI Taxonomy" id="2873382"/>
    <lineage>
        <taxon>Bacteria</taxon>
        <taxon>Bacillati</taxon>
        <taxon>Actinomycetota</taxon>
        <taxon>Actinomycetes</taxon>
        <taxon>Kitasatosporales</taxon>
        <taxon>Streptomycetaceae</taxon>
        <taxon>Actinacidiphila</taxon>
    </lineage>
</organism>
<evidence type="ECO:0000256" key="4">
    <source>
        <dbReference type="ARBA" id="ARBA00022840"/>
    </source>
</evidence>
<sequence length="630" mass="66875">MTQTLRALLYLGRLSWRTDRFRLLLGGGLLLLGTLCSPLVALVSRIFVESLGSPDRAVIVGLALGLVAALVGQLMLGHFAHLWYFELGERDEAALNHHLAGIVTDDLGLEEVDSPATADLLDRARMDIVRTRATVAAGLTLTASCAQLLMTAVLLSTVSPALLVLPFTAAVPVLLTNWAERPLREAQSGATPARRRLAHLHELVSSPASQKEIRLGGGAAHLARLHAGTHEEILRSMNRAHARVAVRRVIGQLPFTLTFAAAMAVVVWLSHRGAVGVGGVVLTLLLAPQVSQQVTALLQSLGTVGAAAQGLCELQELEAAVARRRSADRGGPGDESTAAAASGTGHAGTPHGAPDRADGRPDAMPAHARVPDRLADGIRLENLGYTYPGAAGPVLRGLDLAVPAGSSVAVVGENGAGKSTLVKLLHGLYPPGTGRILLDGADLADTRPREWFAATSALFQDFEHFDFRLGESIGIGDVPHVDDGDRIGAAVRRAGAESVVRRVGSLDGHVGRRYTDGTELSGGQWQSLAFARTLMKRRPLVLSLDEPAHSLDPVAEQRLQDAYEETARSYAHTSGAVTFYVTHRLSTVKSADFVLVLRDGRVEAFGPHNELLSAGGYYAELFRMQARAYA</sequence>
<feature type="domain" description="ABC transporter" evidence="9">
    <location>
        <begin position="378"/>
        <end position="624"/>
    </location>
</feature>
<accession>A0ABS7QF29</accession>
<feature type="transmembrane region" description="Helical" evidence="8">
    <location>
        <begin position="161"/>
        <end position="179"/>
    </location>
</feature>
<evidence type="ECO:0000313" key="11">
    <source>
        <dbReference type="EMBL" id="MBY8881446.1"/>
    </source>
</evidence>
<dbReference type="Gene3D" id="1.20.1560.10">
    <property type="entry name" value="ABC transporter type 1, transmembrane domain"/>
    <property type="match status" value="1"/>
</dbReference>
<dbReference type="InterPro" id="IPR039421">
    <property type="entry name" value="Type_1_exporter"/>
</dbReference>
<evidence type="ECO:0000256" key="2">
    <source>
        <dbReference type="ARBA" id="ARBA00022692"/>
    </source>
</evidence>
<feature type="transmembrane region" description="Helical" evidence="8">
    <location>
        <begin position="249"/>
        <end position="269"/>
    </location>
</feature>
<dbReference type="PROSITE" id="PS50893">
    <property type="entry name" value="ABC_TRANSPORTER_2"/>
    <property type="match status" value="1"/>
</dbReference>
<feature type="transmembrane region" description="Helical" evidence="8">
    <location>
        <begin position="133"/>
        <end position="155"/>
    </location>
</feature>
<dbReference type="Proteomes" id="UP000778578">
    <property type="component" value="Unassembled WGS sequence"/>
</dbReference>
<dbReference type="CDD" id="cd03228">
    <property type="entry name" value="ABCC_MRP_Like"/>
    <property type="match status" value="1"/>
</dbReference>
<evidence type="ECO:0000256" key="5">
    <source>
        <dbReference type="ARBA" id="ARBA00022989"/>
    </source>
</evidence>
<evidence type="ECO:0000313" key="12">
    <source>
        <dbReference type="Proteomes" id="UP000778578"/>
    </source>
</evidence>
<dbReference type="Pfam" id="PF00005">
    <property type="entry name" value="ABC_tran"/>
    <property type="match status" value="1"/>
</dbReference>
<comment type="subcellular location">
    <subcellularLocation>
        <location evidence="1">Cell membrane</location>
        <topology evidence="1">Multi-pass membrane protein</topology>
    </subcellularLocation>
</comment>
<dbReference type="InterPro" id="IPR003439">
    <property type="entry name" value="ABC_transporter-like_ATP-bd"/>
</dbReference>
<dbReference type="PANTHER" id="PTHR43394:SF1">
    <property type="entry name" value="ATP-BINDING CASSETTE SUB-FAMILY B MEMBER 10, MITOCHONDRIAL"/>
    <property type="match status" value="1"/>
</dbReference>
<dbReference type="InterPro" id="IPR036640">
    <property type="entry name" value="ABC1_TM_sf"/>
</dbReference>
<dbReference type="GO" id="GO:0005524">
    <property type="term" value="F:ATP binding"/>
    <property type="evidence" value="ECO:0007669"/>
    <property type="project" value="UniProtKB-KW"/>
</dbReference>
<name>A0ABS7QF29_9ACTN</name>
<feature type="transmembrane region" description="Helical" evidence="8">
    <location>
        <begin position="59"/>
        <end position="80"/>
    </location>
</feature>
<evidence type="ECO:0000256" key="1">
    <source>
        <dbReference type="ARBA" id="ARBA00004651"/>
    </source>
</evidence>
<gene>
    <name evidence="11" type="ORF">K7862_27965</name>
</gene>
<keyword evidence="12" id="KW-1185">Reference proteome</keyword>
<dbReference type="InterPro" id="IPR003593">
    <property type="entry name" value="AAA+_ATPase"/>
</dbReference>
<keyword evidence="6 8" id="KW-0472">Membrane</keyword>
<evidence type="ECO:0000259" key="9">
    <source>
        <dbReference type="PROSITE" id="PS50893"/>
    </source>
</evidence>
<keyword evidence="3" id="KW-0547">Nucleotide-binding</keyword>
<dbReference type="SUPFAM" id="SSF52540">
    <property type="entry name" value="P-loop containing nucleoside triphosphate hydrolases"/>
    <property type="match status" value="1"/>
</dbReference>
<keyword evidence="2 8" id="KW-0812">Transmembrane</keyword>
<evidence type="ECO:0000259" key="10">
    <source>
        <dbReference type="PROSITE" id="PS50929"/>
    </source>
</evidence>
<reference evidence="11 12" key="1">
    <citation type="submission" date="2021-08" db="EMBL/GenBank/DDBJ databases">
        <title>WGS of actinomycetes from Thailand.</title>
        <authorList>
            <person name="Thawai C."/>
        </authorList>
    </citation>
    <scope>NUCLEOTIDE SEQUENCE [LARGE SCALE GENOMIC DNA]</scope>
    <source>
        <strain evidence="11 12">PLK6-54</strain>
    </source>
</reference>
<dbReference type="PANTHER" id="PTHR43394">
    <property type="entry name" value="ATP-DEPENDENT PERMEASE MDL1, MITOCHONDRIAL"/>
    <property type="match status" value="1"/>
</dbReference>
<comment type="caution">
    <text evidence="11">The sequence shown here is derived from an EMBL/GenBank/DDBJ whole genome shotgun (WGS) entry which is preliminary data.</text>
</comment>
<dbReference type="Gene3D" id="3.40.50.300">
    <property type="entry name" value="P-loop containing nucleotide triphosphate hydrolases"/>
    <property type="match status" value="1"/>
</dbReference>
<dbReference type="PROSITE" id="PS50929">
    <property type="entry name" value="ABC_TM1F"/>
    <property type="match status" value="1"/>
</dbReference>
<dbReference type="InterPro" id="IPR011527">
    <property type="entry name" value="ABC1_TM_dom"/>
</dbReference>
<keyword evidence="5 8" id="KW-1133">Transmembrane helix</keyword>
<feature type="region of interest" description="Disordered" evidence="7">
    <location>
        <begin position="323"/>
        <end position="367"/>
    </location>
</feature>
<protein>
    <submittedName>
        <fullName evidence="11">ABC transporter ATP-binding protein/permease</fullName>
    </submittedName>
</protein>
<evidence type="ECO:0000256" key="7">
    <source>
        <dbReference type="SAM" id="MobiDB-lite"/>
    </source>
</evidence>
<dbReference type="SMART" id="SM00382">
    <property type="entry name" value="AAA"/>
    <property type="match status" value="1"/>
</dbReference>
<proteinExistence type="predicted"/>
<keyword evidence="4 11" id="KW-0067">ATP-binding</keyword>
<dbReference type="RefSeq" id="WP_222967363.1">
    <property type="nucleotide sequence ID" value="NZ_JAINZZ010000048.1"/>
</dbReference>
<feature type="compositionally biased region" description="Low complexity" evidence="7">
    <location>
        <begin position="336"/>
        <end position="352"/>
    </location>
</feature>
<dbReference type="SUPFAM" id="SSF90123">
    <property type="entry name" value="ABC transporter transmembrane region"/>
    <property type="match status" value="1"/>
</dbReference>
<feature type="transmembrane region" description="Helical" evidence="8">
    <location>
        <begin position="21"/>
        <end position="47"/>
    </location>
</feature>
<feature type="domain" description="ABC transmembrane type-1" evidence="10">
    <location>
        <begin position="24"/>
        <end position="306"/>
    </location>
</feature>
<evidence type="ECO:0000256" key="6">
    <source>
        <dbReference type="ARBA" id="ARBA00023136"/>
    </source>
</evidence>
<dbReference type="InterPro" id="IPR027417">
    <property type="entry name" value="P-loop_NTPase"/>
</dbReference>
<evidence type="ECO:0000256" key="8">
    <source>
        <dbReference type="SAM" id="Phobius"/>
    </source>
</evidence>
<evidence type="ECO:0000256" key="3">
    <source>
        <dbReference type="ARBA" id="ARBA00022741"/>
    </source>
</evidence>